<dbReference type="PANTHER" id="PTHR43611">
    <property type="entry name" value="ALPHA-D-GLUCOSE 1-PHOSPHATE PHOSPHATASE"/>
    <property type="match status" value="1"/>
</dbReference>
<dbReference type="NCBIfam" id="TIGR01509">
    <property type="entry name" value="HAD-SF-IA-v3"/>
    <property type="match status" value="1"/>
</dbReference>
<dbReference type="SFLD" id="SFLDG01129">
    <property type="entry name" value="C1.5:_HAD__Beta-PGM__Phosphata"/>
    <property type="match status" value="1"/>
</dbReference>
<dbReference type="AlphaFoldDB" id="A0A7K1G8B7"/>
<comment type="caution">
    <text evidence="1">The sequence shown here is derived from an EMBL/GenBank/DDBJ whole genome shotgun (WGS) entry which is preliminary data.</text>
</comment>
<dbReference type="SFLD" id="SFLDS00003">
    <property type="entry name" value="Haloacid_Dehalogenase"/>
    <property type="match status" value="1"/>
</dbReference>
<dbReference type="InterPro" id="IPR036412">
    <property type="entry name" value="HAD-like_sf"/>
</dbReference>
<dbReference type="InterPro" id="IPR023198">
    <property type="entry name" value="PGP-like_dom2"/>
</dbReference>
<evidence type="ECO:0000313" key="2">
    <source>
        <dbReference type="Proteomes" id="UP000447545"/>
    </source>
</evidence>
<dbReference type="Proteomes" id="UP000447545">
    <property type="component" value="Unassembled WGS sequence"/>
</dbReference>
<gene>
    <name evidence="1" type="ORF">F1003_00140</name>
</gene>
<sequence>MIKTLIFDFGDVFINLDKQGAMQNALELFGLKTFEDDMLSANMQYETGNISTSEFIAFYLKKFPHLNENQIIEAWNYILKDFPKHRLDFVRGLAQSGIYKLILLSNTNDMHIDFIKSNVKFYEDFKSCFHKFYLSQEIHLRKPNVDIFEFVMKENNLNPTECLFIDDTKENTETAASMGFNIWNIDETKEDIANLFEIKKDLF</sequence>
<protein>
    <submittedName>
        <fullName evidence="1">HAD-IA family hydrolase</fullName>
    </submittedName>
</protein>
<dbReference type="CDD" id="cd02603">
    <property type="entry name" value="HAD_sEH-N_like"/>
    <property type="match status" value="1"/>
</dbReference>
<dbReference type="Gene3D" id="3.40.50.1000">
    <property type="entry name" value="HAD superfamily/HAD-like"/>
    <property type="match status" value="1"/>
</dbReference>
<dbReference type="Gene3D" id="1.10.150.240">
    <property type="entry name" value="Putative phosphatase, domain 2"/>
    <property type="match status" value="1"/>
</dbReference>
<keyword evidence="1" id="KW-0378">Hydrolase</keyword>
<name>A0A7K1G8B7_9FLAO</name>
<accession>A0A7K1G8B7</accession>
<dbReference type="InterPro" id="IPR006439">
    <property type="entry name" value="HAD-SF_hydro_IA"/>
</dbReference>
<dbReference type="PANTHER" id="PTHR43611:SF3">
    <property type="entry name" value="FLAVIN MONONUCLEOTIDE HYDROLASE 1, CHLOROPLATIC"/>
    <property type="match status" value="1"/>
</dbReference>
<dbReference type="EMBL" id="WJYA01000001">
    <property type="protein sequence ID" value="MTE25325.1"/>
    <property type="molecule type" value="Genomic_DNA"/>
</dbReference>
<evidence type="ECO:0000313" key="1">
    <source>
        <dbReference type="EMBL" id="MTE25325.1"/>
    </source>
</evidence>
<dbReference type="GO" id="GO:0016787">
    <property type="term" value="F:hydrolase activity"/>
    <property type="evidence" value="ECO:0007669"/>
    <property type="project" value="UniProtKB-KW"/>
</dbReference>
<reference evidence="1 2" key="1">
    <citation type="submission" date="2019-11" db="EMBL/GenBank/DDBJ databases">
        <title>Winogradskyella ouciana sp. nov., isolated from the hadal seawater of the Mariana Trench.</title>
        <authorList>
            <person name="Liu R."/>
        </authorList>
    </citation>
    <scope>NUCLEOTIDE SEQUENCE [LARGE SCALE GENOMIC DNA]</scope>
    <source>
        <strain evidence="1 2">ZXX205</strain>
    </source>
</reference>
<keyword evidence="2" id="KW-1185">Reference proteome</keyword>
<dbReference type="Pfam" id="PF00702">
    <property type="entry name" value="Hydrolase"/>
    <property type="match status" value="1"/>
</dbReference>
<dbReference type="SUPFAM" id="SSF56784">
    <property type="entry name" value="HAD-like"/>
    <property type="match status" value="1"/>
</dbReference>
<organism evidence="1 2">
    <name type="scientific">Winogradskyella ouciana</name>
    <dbReference type="NCBI Taxonomy" id="2608631"/>
    <lineage>
        <taxon>Bacteria</taxon>
        <taxon>Pseudomonadati</taxon>
        <taxon>Bacteroidota</taxon>
        <taxon>Flavobacteriia</taxon>
        <taxon>Flavobacteriales</taxon>
        <taxon>Flavobacteriaceae</taxon>
        <taxon>Winogradskyella</taxon>
    </lineage>
</organism>
<dbReference type="InterPro" id="IPR023214">
    <property type="entry name" value="HAD_sf"/>
</dbReference>
<proteinExistence type="predicted"/>